<feature type="region of interest" description="Disordered" evidence="1">
    <location>
        <begin position="520"/>
        <end position="541"/>
    </location>
</feature>
<feature type="region of interest" description="Disordered" evidence="1">
    <location>
        <begin position="628"/>
        <end position="650"/>
    </location>
</feature>
<name>A0A4D9CSR1_9STRA</name>
<evidence type="ECO:0000313" key="2">
    <source>
        <dbReference type="EMBL" id="TFJ82252.1"/>
    </source>
</evidence>
<dbReference type="EMBL" id="SDOX01000118">
    <property type="protein sequence ID" value="TFJ82252.1"/>
    <property type="molecule type" value="Genomic_DNA"/>
</dbReference>
<dbReference type="PANTHER" id="PTHR48100">
    <property type="entry name" value="BROAD-SPECIFICITY PHOSPHATASE YOR283W-RELATED"/>
    <property type="match status" value="1"/>
</dbReference>
<gene>
    <name evidence="2" type="ORF">NSK_006372</name>
</gene>
<protein>
    <submittedName>
        <fullName evidence="2">Uncharacterized protein</fullName>
    </submittedName>
</protein>
<evidence type="ECO:0000313" key="3">
    <source>
        <dbReference type="Proteomes" id="UP000355283"/>
    </source>
</evidence>
<dbReference type="Proteomes" id="UP000355283">
    <property type="component" value="Unassembled WGS sequence"/>
</dbReference>
<feature type="compositionally biased region" description="Acidic residues" evidence="1">
    <location>
        <begin position="566"/>
        <end position="582"/>
    </location>
</feature>
<comment type="caution">
    <text evidence="2">The sequence shown here is derived from an EMBL/GenBank/DDBJ whole genome shotgun (WGS) entry which is preliminary data.</text>
</comment>
<dbReference type="SMART" id="SM00855">
    <property type="entry name" value="PGAM"/>
    <property type="match status" value="1"/>
</dbReference>
<dbReference type="SUPFAM" id="SSF53254">
    <property type="entry name" value="Phosphoglycerate mutase-like"/>
    <property type="match status" value="1"/>
</dbReference>
<evidence type="ECO:0000256" key="1">
    <source>
        <dbReference type="SAM" id="MobiDB-lite"/>
    </source>
</evidence>
<feature type="compositionally biased region" description="Basic residues" evidence="1">
    <location>
        <begin position="272"/>
        <end position="281"/>
    </location>
</feature>
<dbReference type="InterPro" id="IPR029033">
    <property type="entry name" value="His_PPase_superfam"/>
</dbReference>
<sequence length="766" mass="85258">MASILARNPKVYVEADLAVLCIQPVSKENYIAATRALDVFKRRSPQGKVLCLLMKGDARPSPDDQVGRAIRRWAEHAERMRFIGLQKKSKAMLGISKDDLVEEHNHPPLPEDVSHVELLSFVEHKTWSHEIVWHVLHDYHPEWLSQIPTGGEETPLHALVRTGNVRLLKMLLADVRDEAESVGEETGDNGEALEAKTVATSQTNLLKTSMGTKHPRKACLAIDLNALDRAGRRVKDLPREPNFSKEYPEMQRLITELVAFEEHAHDVAMKLKKRVARRKRREAGQEGGGKGKEGGHVWSARRADADTEAEDEEEEEEEEDEDEEDEEDEEVLATRLLASLSRNLNWISTPHHKPWTVLHILVSSGYVSLVRRLLHVPCACAGGKIRLATRTRDCGRSVWEVAAEAGTEEGMAMREVLKEVGGQGWGDGGWNGDGGRAMGVRGVGSTSAPFPYPRCPRLLPPSASGPFASITARSNLNACVKLITFVRHAQGTHNAAVEREGEEAYRSWEWEDAELTAKGEEQARRLGEEVKGGGKGEGEGGKIPIELVVVSPLRRTLMTAVLAFGEQEEEEEEEGREGEEEGGNEHDRSPGATCEEGDDSPANGLNGPCHGPRNGPYNGSCNGPCKGLDTDARPEEGAGTQKRRRKRRRPRFVAMEAVRETAGVDPCNKRSDRSLLASRFPGVDFSEIQSDPDVLFDPDEWESEAGMVARGQYFLHWLARRKEKHVVVCSHGCFLMTMFEKVLEAPRDMREWWGNAEYRRVAVLFP</sequence>
<feature type="region of interest" description="Disordered" evidence="1">
    <location>
        <begin position="563"/>
        <end position="611"/>
    </location>
</feature>
<dbReference type="AlphaFoldDB" id="A0A4D9CSR1"/>
<dbReference type="Gene3D" id="3.40.50.1240">
    <property type="entry name" value="Phosphoglycerate mutase-like"/>
    <property type="match status" value="2"/>
</dbReference>
<organism evidence="2 3">
    <name type="scientific">Nannochloropsis salina CCMP1776</name>
    <dbReference type="NCBI Taxonomy" id="1027361"/>
    <lineage>
        <taxon>Eukaryota</taxon>
        <taxon>Sar</taxon>
        <taxon>Stramenopiles</taxon>
        <taxon>Ochrophyta</taxon>
        <taxon>Eustigmatophyceae</taxon>
        <taxon>Eustigmatales</taxon>
        <taxon>Monodopsidaceae</taxon>
        <taxon>Microchloropsis</taxon>
        <taxon>Microchloropsis salina</taxon>
    </lineage>
</organism>
<feature type="compositionally biased region" description="Basic residues" evidence="1">
    <location>
        <begin position="641"/>
        <end position="650"/>
    </location>
</feature>
<dbReference type="GO" id="GO:0016791">
    <property type="term" value="F:phosphatase activity"/>
    <property type="evidence" value="ECO:0007669"/>
    <property type="project" value="TreeGrafter"/>
</dbReference>
<keyword evidence="3" id="KW-1185">Reference proteome</keyword>
<dbReference type="InterPro" id="IPR013078">
    <property type="entry name" value="His_Pase_superF_clade-1"/>
</dbReference>
<accession>A0A4D9CSR1</accession>
<feature type="compositionally biased region" description="Basic and acidic residues" evidence="1">
    <location>
        <begin position="289"/>
        <end position="305"/>
    </location>
</feature>
<reference evidence="2 3" key="1">
    <citation type="submission" date="2019-01" db="EMBL/GenBank/DDBJ databases">
        <title>Nuclear Genome Assembly of the Microalgal Biofuel strain Nannochloropsis salina CCMP1776.</title>
        <authorList>
            <person name="Hovde B."/>
        </authorList>
    </citation>
    <scope>NUCLEOTIDE SEQUENCE [LARGE SCALE GENOMIC DNA]</scope>
    <source>
        <strain evidence="2 3">CCMP1776</strain>
    </source>
</reference>
<dbReference type="PANTHER" id="PTHR48100:SF1">
    <property type="entry name" value="HISTIDINE PHOSPHATASE FAMILY PROTEIN-RELATED"/>
    <property type="match status" value="1"/>
</dbReference>
<dbReference type="CDD" id="cd07067">
    <property type="entry name" value="HP_PGM_like"/>
    <property type="match status" value="1"/>
</dbReference>
<feature type="compositionally biased region" description="Basic and acidic residues" evidence="1">
    <location>
        <begin position="520"/>
        <end position="540"/>
    </location>
</feature>
<feature type="compositionally biased region" description="Acidic residues" evidence="1">
    <location>
        <begin position="306"/>
        <end position="331"/>
    </location>
</feature>
<proteinExistence type="predicted"/>
<dbReference type="GO" id="GO:0005737">
    <property type="term" value="C:cytoplasm"/>
    <property type="evidence" value="ECO:0007669"/>
    <property type="project" value="TreeGrafter"/>
</dbReference>
<feature type="region of interest" description="Disordered" evidence="1">
    <location>
        <begin position="272"/>
        <end position="331"/>
    </location>
</feature>
<dbReference type="Pfam" id="PF00300">
    <property type="entry name" value="His_Phos_1"/>
    <property type="match status" value="1"/>
</dbReference>
<dbReference type="OrthoDB" id="496981at2759"/>
<dbReference type="InterPro" id="IPR050275">
    <property type="entry name" value="PGM_Phosphatase"/>
</dbReference>